<dbReference type="InterPro" id="IPR000916">
    <property type="entry name" value="Bet_v_I/MLP"/>
</dbReference>
<evidence type="ECO:0000256" key="1">
    <source>
        <dbReference type="ARBA" id="ARBA00038242"/>
    </source>
</evidence>
<proteinExistence type="inferred from homology"/>
<evidence type="ECO:0000313" key="4">
    <source>
        <dbReference type="Proteomes" id="UP000289340"/>
    </source>
</evidence>
<dbReference type="GO" id="GO:0006952">
    <property type="term" value="P:defense response"/>
    <property type="evidence" value="ECO:0007669"/>
    <property type="project" value="InterPro"/>
</dbReference>
<dbReference type="SUPFAM" id="SSF55961">
    <property type="entry name" value="Bet v1-like"/>
    <property type="match status" value="1"/>
</dbReference>
<dbReference type="Gene3D" id="3.30.530.20">
    <property type="match status" value="2"/>
</dbReference>
<evidence type="ECO:0000259" key="2">
    <source>
        <dbReference type="SMART" id="SM01037"/>
    </source>
</evidence>
<dbReference type="PANTHER" id="PTHR31338:SF20">
    <property type="entry name" value="BET V I_MAJOR LATEX PROTEIN DOMAIN-CONTAINING PROTEIN"/>
    <property type="match status" value="1"/>
</dbReference>
<dbReference type="EMBL" id="QZWG01000007">
    <property type="protein sequence ID" value="RZC04079.1"/>
    <property type="molecule type" value="Genomic_DNA"/>
</dbReference>
<organism evidence="3 4">
    <name type="scientific">Glycine soja</name>
    <name type="common">Wild soybean</name>
    <dbReference type="NCBI Taxonomy" id="3848"/>
    <lineage>
        <taxon>Eukaryota</taxon>
        <taxon>Viridiplantae</taxon>
        <taxon>Streptophyta</taxon>
        <taxon>Embryophyta</taxon>
        <taxon>Tracheophyta</taxon>
        <taxon>Spermatophyta</taxon>
        <taxon>Magnoliopsida</taxon>
        <taxon>eudicotyledons</taxon>
        <taxon>Gunneridae</taxon>
        <taxon>Pentapetalae</taxon>
        <taxon>rosids</taxon>
        <taxon>fabids</taxon>
        <taxon>Fabales</taxon>
        <taxon>Fabaceae</taxon>
        <taxon>Papilionoideae</taxon>
        <taxon>50 kb inversion clade</taxon>
        <taxon>NPAAA clade</taxon>
        <taxon>indigoferoid/millettioid clade</taxon>
        <taxon>Phaseoleae</taxon>
        <taxon>Glycine</taxon>
        <taxon>Glycine subgen. Soja</taxon>
    </lineage>
</organism>
<reference evidence="3 4" key="1">
    <citation type="submission" date="2018-09" db="EMBL/GenBank/DDBJ databases">
        <title>A high-quality reference genome of wild soybean provides a powerful tool to mine soybean genomes.</title>
        <authorList>
            <person name="Xie M."/>
            <person name="Chung C.Y.L."/>
            <person name="Li M.-W."/>
            <person name="Wong F.-L."/>
            <person name="Chan T.-F."/>
            <person name="Lam H.-M."/>
        </authorList>
    </citation>
    <scope>NUCLEOTIDE SEQUENCE [LARGE SCALE GENOMIC DNA]</scope>
    <source>
        <strain evidence="4">cv. W05</strain>
        <tissue evidence="3">Hypocotyl of etiolated seedlings</tissue>
    </source>
</reference>
<keyword evidence="4" id="KW-1185">Reference proteome</keyword>
<evidence type="ECO:0000313" key="3">
    <source>
        <dbReference type="EMBL" id="RZC04079.1"/>
    </source>
</evidence>
<comment type="caution">
    <text evidence="3">The sequence shown here is derived from an EMBL/GenBank/DDBJ whole genome shotgun (WGS) entry which is preliminary data.</text>
</comment>
<dbReference type="Proteomes" id="UP000289340">
    <property type="component" value="Chromosome 7"/>
</dbReference>
<gene>
    <name evidence="3" type="ORF">D0Y65_018626</name>
</gene>
<dbReference type="PANTHER" id="PTHR31338">
    <property type="entry name" value="POLYKETIDE CYCLASE/DEHYDRASE AND LIPID TRANSPORT SUPERFAMILY PROTEIN"/>
    <property type="match status" value="1"/>
</dbReference>
<dbReference type="AlphaFoldDB" id="A0A445K028"/>
<dbReference type="Pfam" id="PF00407">
    <property type="entry name" value="Bet_v_1"/>
    <property type="match status" value="1"/>
</dbReference>
<sequence length="105" mass="11911">MAESDMLVKASADHFYDSLKGKKQHRVHDVAPDHIHKVEVHEGEWAEKSGNIKELTFAVEGDEHSLVKWTFLYEKVDHTASEPTKYKDLVVKLAKNVETLLVEAG</sequence>
<accession>A0A445K028</accession>
<dbReference type="InterPro" id="IPR023393">
    <property type="entry name" value="START-like_dom_sf"/>
</dbReference>
<dbReference type="InterPro" id="IPR052006">
    <property type="entry name" value="MLP-like"/>
</dbReference>
<protein>
    <recommendedName>
        <fullName evidence="2">Bet v I/Major latex protein domain-containing protein</fullName>
    </recommendedName>
</protein>
<feature type="domain" description="Bet v I/Major latex protein" evidence="2">
    <location>
        <begin position="2"/>
        <end position="104"/>
    </location>
</feature>
<name>A0A445K028_GLYSO</name>
<comment type="similarity">
    <text evidence="1">Belongs to the MLP family.</text>
</comment>
<dbReference type="SMART" id="SM01037">
    <property type="entry name" value="Bet_v_1"/>
    <property type="match status" value="1"/>
</dbReference>